<feature type="transmembrane region" description="Helical" evidence="6">
    <location>
        <begin position="73"/>
        <end position="95"/>
    </location>
</feature>
<organism evidence="8 9">
    <name type="scientific">Coprinopsis cinerea (strain Okayama-7 / 130 / ATCC MYA-4618 / FGSC 9003)</name>
    <name type="common">Inky cap fungus</name>
    <name type="synonym">Hormographiella aspergillata</name>
    <dbReference type="NCBI Taxonomy" id="240176"/>
    <lineage>
        <taxon>Eukaryota</taxon>
        <taxon>Fungi</taxon>
        <taxon>Dikarya</taxon>
        <taxon>Basidiomycota</taxon>
        <taxon>Agaricomycotina</taxon>
        <taxon>Agaricomycetes</taxon>
        <taxon>Agaricomycetidae</taxon>
        <taxon>Agaricales</taxon>
        <taxon>Agaricineae</taxon>
        <taxon>Psathyrellaceae</taxon>
        <taxon>Coprinopsis</taxon>
    </lineage>
</organism>
<evidence type="ECO:0000313" key="8">
    <source>
        <dbReference type="EMBL" id="EAU85340.2"/>
    </source>
</evidence>
<feature type="transmembrane region" description="Helical" evidence="6">
    <location>
        <begin position="291"/>
        <end position="311"/>
    </location>
</feature>
<reference evidence="8 9" key="1">
    <citation type="journal article" date="2010" name="Proc. Natl. Acad. Sci. U.S.A.">
        <title>Insights into evolution of multicellular fungi from the assembled chromosomes of the mushroom Coprinopsis cinerea (Coprinus cinereus).</title>
        <authorList>
            <person name="Stajich J.E."/>
            <person name="Wilke S.K."/>
            <person name="Ahren D."/>
            <person name="Au C.H."/>
            <person name="Birren B.W."/>
            <person name="Borodovsky M."/>
            <person name="Burns C."/>
            <person name="Canback B."/>
            <person name="Casselton L.A."/>
            <person name="Cheng C.K."/>
            <person name="Deng J."/>
            <person name="Dietrich F.S."/>
            <person name="Fargo D.C."/>
            <person name="Farman M.L."/>
            <person name="Gathman A.C."/>
            <person name="Goldberg J."/>
            <person name="Guigo R."/>
            <person name="Hoegger P.J."/>
            <person name="Hooker J.B."/>
            <person name="Huggins A."/>
            <person name="James T.Y."/>
            <person name="Kamada T."/>
            <person name="Kilaru S."/>
            <person name="Kodira C."/>
            <person name="Kues U."/>
            <person name="Kupfer D."/>
            <person name="Kwan H.S."/>
            <person name="Lomsadze A."/>
            <person name="Li W."/>
            <person name="Lilly W.W."/>
            <person name="Ma L.J."/>
            <person name="Mackey A.J."/>
            <person name="Manning G."/>
            <person name="Martin F."/>
            <person name="Muraguchi H."/>
            <person name="Natvig D.O."/>
            <person name="Palmerini H."/>
            <person name="Ramesh M.A."/>
            <person name="Rehmeyer C.J."/>
            <person name="Roe B.A."/>
            <person name="Shenoy N."/>
            <person name="Stanke M."/>
            <person name="Ter-Hovhannisyan V."/>
            <person name="Tunlid A."/>
            <person name="Velagapudi R."/>
            <person name="Vision T.J."/>
            <person name="Zeng Q."/>
            <person name="Zolan M.E."/>
            <person name="Pukkila P.J."/>
        </authorList>
    </citation>
    <scope>NUCLEOTIDE SEQUENCE [LARGE SCALE GENOMIC DNA]</scope>
    <source>
        <strain evidence="9">Okayama-7 / 130 / ATCC MYA-4618 / FGSC 9003</strain>
    </source>
</reference>
<dbReference type="RefSeq" id="XP_001836527.2">
    <property type="nucleotide sequence ID" value="XM_001836475.2"/>
</dbReference>
<dbReference type="InterPro" id="IPR011701">
    <property type="entry name" value="MFS"/>
</dbReference>
<dbReference type="PRINTS" id="PR01035">
    <property type="entry name" value="TCRTETA"/>
</dbReference>
<feature type="transmembrane region" description="Helical" evidence="6">
    <location>
        <begin position="107"/>
        <end position="129"/>
    </location>
</feature>
<feature type="transmembrane region" description="Helical" evidence="6">
    <location>
        <begin position="331"/>
        <end position="352"/>
    </location>
</feature>
<dbReference type="KEGG" id="cci:CC1G_07610"/>
<evidence type="ECO:0000256" key="5">
    <source>
        <dbReference type="ARBA" id="ARBA00023136"/>
    </source>
</evidence>
<dbReference type="eggNOG" id="KOG2615">
    <property type="taxonomic scope" value="Eukaryota"/>
</dbReference>
<dbReference type="GeneID" id="6013072"/>
<dbReference type="Gene3D" id="1.20.1250.20">
    <property type="entry name" value="MFS general substrate transporter like domains"/>
    <property type="match status" value="1"/>
</dbReference>
<dbReference type="VEuPathDB" id="FungiDB:CC1G_07610"/>
<keyword evidence="5 6" id="KW-0472">Membrane</keyword>
<dbReference type="InterPro" id="IPR020846">
    <property type="entry name" value="MFS_dom"/>
</dbReference>
<keyword evidence="2" id="KW-0813">Transport</keyword>
<evidence type="ECO:0000256" key="3">
    <source>
        <dbReference type="ARBA" id="ARBA00022692"/>
    </source>
</evidence>
<evidence type="ECO:0000256" key="2">
    <source>
        <dbReference type="ARBA" id="ARBA00022448"/>
    </source>
</evidence>
<dbReference type="PROSITE" id="PS50850">
    <property type="entry name" value="MFS"/>
    <property type="match status" value="1"/>
</dbReference>
<dbReference type="OMA" id="MHVAQKE"/>
<comment type="subcellular location">
    <subcellularLocation>
        <location evidence="1">Membrane</location>
        <topology evidence="1">Multi-pass membrane protein</topology>
    </subcellularLocation>
</comment>
<dbReference type="InParanoid" id="A8NUT0"/>
<proteinExistence type="predicted"/>
<feature type="transmembrane region" description="Helical" evidence="6">
    <location>
        <begin position="364"/>
        <end position="381"/>
    </location>
</feature>
<keyword evidence="3 6" id="KW-0812">Transmembrane</keyword>
<feature type="transmembrane region" description="Helical" evidence="6">
    <location>
        <begin position="393"/>
        <end position="419"/>
    </location>
</feature>
<name>A8NUT0_COPC7</name>
<evidence type="ECO:0000256" key="1">
    <source>
        <dbReference type="ARBA" id="ARBA00004141"/>
    </source>
</evidence>
<evidence type="ECO:0000256" key="4">
    <source>
        <dbReference type="ARBA" id="ARBA00022989"/>
    </source>
</evidence>
<comment type="caution">
    <text evidence="8">The sequence shown here is derived from an EMBL/GenBank/DDBJ whole genome shotgun (WGS) entry which is preliminary data.</text>
</comment>
<keyword evidence="9" id="KW-1185">Reference proteome</keyword>
<keyword evidence="4 6" id="KW-1133">Transmembrane helix</keyword>
<evidence type="ECO:0000259" key="7">
    <source>
        <dbReference type="PROSITE" id="PS50850"/>
    </source>
</evidence>
<protein>
    <recommendedName>
        <fullName evidence="7">Major facilitator superfamily (MFS) profile domain-containing protein</fullName>
    </recommendedName>
</protein>
<dbReference type="PANTHER" id="PTHR23504">
    <property type="entry name" value="MAJOR FACILITATOR SUPERFAMILY DOMAIN-CONTAINING PROTEIN 10"/>
    <property type="match status" value="1"/>
</dbReference>
<feature type="transmembrane region" description="Helical" evidence="6">
    <location>
        <begin position="205"/>
        <end position="230"/>
    </location>
</feature>
<dbReference type="Pfam" id="PF07690">
    <property type="entry name" value="MFS_1"/>
    <property type="match status" value="1"/>
</dbReference>
<evidence type="ECO:0000256" key="6">
    <source>
        <dbReference type="SAM" id="Phobius"/>
    </source>
</evidence>
<dbReference type="PANTHER" id="PTHR23504:SF15">
    <property type="entry name" value="MAJOR FACILITATOR SUPERFAMILY (MFS) PROFILE DOMAIN-CONTAINING PROTEIN"/>
    <property type="match status" value="1"/>
</dbReference>
<gene>
    <name evidence="8" type="ORF">CC1G_07610</name>
</gene>
<dbReference type="Proteomes" id="UP000001861">
    <property type="component" value="Unassembled WGS sequence"/>
</dbReference>
<dbReference type="GO" id="GO:0022857">
    <property type="term" value="F:transmembrane transporter activity"/>
    <property type="evidence" value="ECO:0007669"/>
    <property type="project" value="InterPro"/>
</dbReference>
<dbReference type="HOGENOM" id="CLU_001265_54_6_1"/>
<dbReference type="GO" id="GO:0016020">
    <property type="term" value="C:membrane"/>
    <property type="evidence" value="ECO:0007669"/>
    <property type="project" value="UniProtKB-SubCell"/>
</dbReference>
<dbReference type="InterPro" id="IPR036259">
    <property type="entry name" value="MFS_trans_sf"/>
</dbReference>
<evidence type="ECO:0000313" key="9">
    <source>
        <dbReference type="Proteomes" id="UP000001861"/>
    </source>
</evidence>
<dbReference type="AlphaFoldDB" id="A8NUT0"/>
<feature type="domain" description="Major facilitator superfamily (MFS) profile" evidence="7">
    <location>
        <begin position="34"/>
        <end position="444"/>
    </location>
</feature>
<sequence length="444" mass="48298">MTATQNIIDEETPLLRGEDGNVKKKQVTPLPWFQFSLVLLLQLAEPLTSQVISPFMPQLIRELGITGGDEAAVGYYVGIMHSIFFLTQALTVLHWSRLSDTIGRKPVIIMGLTGLSLSMYSFGLSKTFWGLVLSRSLNGALNGNIGVIKSMMAEMTDETNISRAYAYFPISWSTGSTLGPIIGGSLSKPAERFPRWFGDSEFLKAYPYFLACAVPATFSLTALIVTLFFLKETLPNPISIKQLLRIRGQKSDLVLQGVVGSQDPSVTQNPSPKPLPSEKQLPLRSLLTRRVIIAAGNYATISLVDIAFRAIQPLFLSTPIEMGGLGLPPPIIGNLLSIYGVFNGVFQVFFFAKINDRFGSRNTFLAGMAFAIPAFALYPLLNMMARSQGLTPMVYGLVVFQILISIGMSLCYGAVFIFIAAAAPNRASLGATNGLSQVECEIIS</sequence>
<dbReference type="CDD" id="cd17330">
    <property type="entry name" value="MFS_SLC46_TetA_like"/>
    <property type="match status" value="1"/>
</dbReference>
<dbReference type="SUPFAM" id="SSF103473">
    <property type="entry name" value="MFS general substrate transporter"/>
    <property type="match status" value="1"/>
</dbReference>
<dbReference type="OrthoDB" id="419616at2759"/>
<accession>A8NUT0</accession>
<dbReference type="EMBL" id="AACS02000004">
    <property type="protein sequence ID" value="EAU85340.2"/>
    <property type="molecule type" value="Genomic_DNA"/>
</dbReference>
<dbReference type="InterPro" id="IPR001958">
    <property type="entry name" value="Tet-R_TetA/multi-R_MdtG-like"/>
</dbReference>